<protein>
    <submittedName>
        <fullName evidence="1">Uncharacterized protein</fullName>
    </submittedName>
</protein>
<comment type="caution">
    <text evidence="1">The sequence shown here is derived from an EMBL/GenBank/DDBJ whole genome shotgun (WGS) entry which is preliminary data.</text>
</comment>
<name>A0A2P8IJH9_SACCR</name>
<dbReference type="EMBL" id="PYAX01000001">
    <property type="protein sequence ID" value="PSL58633.1"/>
    <property type="molecule type" value="Genomic_DNA"/>
</dbReference>
<proteinExistence type="predicted"/>
<dbReference type="AlphaFoldDB" id="A0A2P8IJH9"/>
<organism evidence="1 2">
    <name type="scientific">Saccharothrix carnea</name>
    <dbReference type="NCBI Taxonomy" id="1280637"/>
    <lineage>
        <taxon>Bacteria</taxon>
        <taxon>Bacillati</taxon>
        <taxon>Actinomycetota</taxon>
        <taxon>Actinomycetes</taxon>
        <taxon>Pseudonocardiales</taxon>
        <taxon>Pseudonocardiaceae</taxon>
        <taxon>Saccharothrix</taxon>
    </lineage>
</organism>
<evidence type="ECO:0000313" key="1">
    <source>
        <dbReference type="EMBL" id="PSL58633.1"/>
    </source>
</evidence>
<accession>A0A2P8IJH9</accession>
<gene>
    <name evidence="1" type="ORF">B0I31_101854</name>
</gene>
<dbReference type="RefSeq" id="WP_106613894.1">
    <property type="nucleotide sequence ID" value="NZ_PYAX01000001.1"/>
</dbReference>
<evidence type="ECO:0000313" key="2">
    <source>
        <dbReference type="Proteomes" id="UP000241118"/>
    </source>
</evidence>
<reference evidence="1 2" key="1">
    <citation type="submission" date="2018-03" db="EMBL/GenBank/DDBJ databases">
        <title>Genomic Encyclopedia of Type Strains, Phase III (KMG-III): the genomes of soil and plant-associated and newly described type strains.</title>
        <authorList>
            <person name="Whitman W."/>
        </authorList>
    </citation>
    <scope>NUCLEOTIDE SEQUENCE [LARGE SCALE GENOMIC DNA]</scope>
    <source>
        <strain evidence="1 2">CGMCC 4.7097</strain>
    </source>
</reference>
<sequence length="204" mass="21518">MTGFPVLESTGSDALEADLAVPTAAVDPLGLLDAAGLGWLVGHVDVLREPLDWLAGHGDRFEDAEATWRQVATTLDGMARRRSGGWLTAEITAMSRLCLGVASHVAEVGAITAAVHGVFRDVVALFVRDVLANATLALAGAELTCGSSVAEFAAWAVGRGAVVLDRITRRLAELVRVMARILSALKALFGRARDMLKAITRFGE</sequence>
<keyword evidence="2" id="KW-1185">Reference proteome</keyword>
<dbReference type="OrthoDB" id="4763957at2"/>
<dbReference type="Proteomes" id="UP000241118">
    <property type="component" value="Unassembled WGS sequence"/>
</dbReference>